<dbReference type="GO" id="GO:0007032">
    <property type="term" value="P:endosome organization"/>
    <property type="evidence" value="ECO:0007669"/>
    <property type="project" value="TreeGrafter"/>
</dbReference>
<feature type="domain" description="Pep3/Vps18 RING C-terminal" evidence="10">
    <location>
        <begin position="993"/>
        <end position="1037"/>
    </location>
</feature>
<evidence type="ECO:0000256" key="1">
    <source>
        <dbReference type="ARBA" id="ARBA00004492"/>
    </source>
</evidence>
<dbReference type="PANTHER" id="PTHR23323:SF26">
    <property type="entry name" value="VACUOLAR PROTEIN SORTING-ASSOCIATED PROTEIN 18 HOMOLOG"/>
    <property type="match status" value="1"/>
</dbReference>
<dbReference type="GO" id="GO:0030897">
    <property type="term" value="C:HOPS complex"/>
    <property type="evidence" value="ECO:0007669"/>
    <property type="project" value="TreeGrafter"/>
</dbReference>
<evidence type="ECO:0000313" key="12">
    <source>
        <dbReference type="WBParaSite" id="Gr19_v10_g6995.t1"/>
    </source>
</evidence>
<evidence type="ECO:0000256" key="5">
    <source>
        <dbReference type="ARBA" id="ARBA00022833"/>
    </source>
</evidence>
<comment type="subcellular location">
    <subcellularLocation>
        <location evidence="1">Late endosome membrane</location>
        <topology evidence="1">Peripheral membrane protein</topology>
        <orientation evidence="1">Cytoplasmic side</orientation>
    </subcellularLocation>
</comment>
<dbReference type="Pfam" id="PF26148">
    <property type="entry name" value="VPS18_RING_C"/>
    <property type="match status" value="1"/>
</dbReference>
<keyword evidence="6" id="KW-0472">Membrane</keyword>
<dbReference type="GO" id="GO:0007040">
    <property type="term" value="P:lysosome organization"/>
    <property type="evidence" value="ECO:0007669"/>
    <property type="project" value="TreeGrafter"/>
</dbReference>
<name>A0A914I677_GLORO</name>
<dbReference type="GO" id="GO:0008270">
    <property type="term" value="F:zinc ion binding"/>
    <property type="evidence" value="ECO:0007669"/>
    <property type="project" value="UniProtKB-KW"/>
</dbReference>
<feature type="coiled-coil region" evidence="7">
    <location>
        <begin position="952"/>
        <end position="979"/>
    </location>
</feature>
<dbReference type="Pfam" id="PF05131">
    <property type="entry name" value="Pep3_Vps18"/>
    <property type="match status" value="1"/>
</dbReference>
<accession>A0A914I677</accession>
<dbReference type="SUPFAM" id="SSF57850">
    <property type="entry name" value="RING/U-box"/>
    <property type="match status" value="1"/>
</dbReference>
<evidence type="ECO:0000256" key="2">
    <source>
        <dbReference type="ARBA" id="ARBA00017338"/>
    </source>
</evidence>
<keyword evidence="5" id="KW-0862">Zinc</keyword>
<evidence type="ECO:0000259" key="9">
    <source>
        <dbReference type="Pfam" id="PF05131"/>
    </source>
</evidence>
<evidence type="ECO:0000256" key="7">
    <source>
        <dbReference type="SAM" id="Coils"/>
    </source>
</evidence>
<organism evidence="11 12">
    <name type="scientific">Globodera rostochiensis</name>
    <name type="common">Golden nematode worm</name>
    <name type="synonym">Heterodera rostochiensis</name>
    <dbReference type="NCBI Taxonomy" id="31243"/>
    <lineage>
        <taxon>Eukaryota</taxon>
        <taxon>Metazoa</taxon>
        <taxon>Ecdysozoa</taxon>
        <taxon>Nematoda</taxon>
        <taxon>Chromadorea</taxon>
        <taxon>Rhabditida</taxon>
        <taxon>Tylenchina</taxon>
        <taxon>Tylenchomorpha</taxon>
        <taxon>Tylenchoidea</taxon>
        <taxon>Heteroderidae</taxon>
        <taxon>Heteroderinae</taxon>
        <taxon>Globodera</taxon>
    </lineage>
</organism>
<dbReference type="GO" id="GO:0030674">
    <property type="term" value="F:protein-macromolecule adaptor activity"/>
    <property type="evidence" value="ECO:0007669"/>
    <property type="project" value="TreeGrafter"/>
</dbReference>
<reference evidence="12" key="1">
    <citation type="submission" date="2022-11" db="UniProtKB">
        <authorList>
            <consortium name="WormBaseParasite"/>
        </authorList>
    </citation>
    <scope>IDENTIFICATION</scope>
</reference>
<protein>
    <recommendedName>
        <fullName evidence="2">Vacuolar protein sorting-associated protein 18 homolog</fullName>
    </recommendedName>
</protein>
<evidence type="ECO:0000256" key="8">
    <source>
        <dbReference type="SAM" id="SignalP"/>
    </source>
</evidence>
<feature type="domain" description="Pep3/Vps18 beta-propeller" evidence="9">
    <location>
        <begin position="26"/>
        <end position="409"/>
    </location>
</feature>
<keyword evidence="4" id="KW-0863">Zinc-finger</keyword>
<dbReference type="Proteomes" id="UP000887572">
    <property type="component" value="Unplaced"/>
</dbReference>
<dbReference type="GO" id="GO:0048284">
    <property type="term" value="P:organelle fusion"/>
    <property type="evidence" value="ECO:0007669"/>
    <property type="project" value="TreeGrafter"/>
</dbReference>
<dbReference type="GO" id="GO:0008333">
    <property type="term" value="P:endosome to lysosome transport"/>
    <property type="evidence" value="ECO:0007669"/>
    <property type="project" value="TreeGrafter"/>
</dbReference>
<evidence type="ECO:0000256" key="3">
    <source>
        <dbReference type="ARBA" id="ARBA00022723"/>
    </source>
</evidence>
<proteinExistence type="predicted"/>
<keyword evidence="7" id="KW-0175">Coiled coil</keyword>
<dbReference type="GO" id="GO:0006904">
    <property type="term" value="P:vesicle docking involved in exocytosis"/>
    <property type="evidence" value="ECO:0007669"/>
    <property type="project" value="TreeGrafter"/>
</dbReference>
<keyword evidence="3" id="KW-0479">Metal-binding</keyword>
<dbReference type="PANTHER" id="PTHR23323">
    <property type="entry name" value="VACUOLAR PROTEIN SORTING-ASSOCIATED PROTEIN"/>
    <property type="match status" value="1"/>
</dbReference>
<keyword evidence="11" id="KW-1185">Reference proteome</keyword>
<feature type="chain" id="PRO_5037205516" description="Vacuolar protein sorting-associated protein 18 homolog" evidence="8">
    <location>
        <begin position="16"/>
        <end position="1155"/>
    </location>
</feature>
<dbReference type="InterPro" id="IPR058919">
    <property type="entry name" value="Pep3/Vps18_RING_C"/>
</dbReference>
<dbReference type="WBParaSite" id="Gr19_v10_g6995.t1">
    <property type="protein sequence ID" value="Gr19_v10_g6995.t1"/>
    <property type="gene ID" value="Gr19_v10_g6995"/>
</dbReference>
<dbReference type="InterPro" id="IPR007810">
    <property type="entry name" value="Pep3/Vps18_beta-prop"/>
</dbReference>
<evidence type="ECO:0000256" key="6">
    <source>
        <dbReference type="ARBA" id="ARBA00023136"/>
    </source>
</evidence>
<sequence length="1155" mass="128163">MYSLQFFAFLLFVSAMRDTSKDIFVRHQSDLTLSVVTHFEVQNELMLVVQNGQQLSHIRLQNGRQTNLKLPIDAMDRVAFLHMDPGGQHALVSTGFGENFYVHMRTATAKALRRLKGHIISAIGWNSEFCKDTETGFIVLGTTKGHLYETNITAATSTTTPVPYLNLLASSLASDKELAISGLCLRQFPEGDDEHFLLLVCMPNRLYCLAGPPNMVAAAQPLAPLPGQQMVSTVWSSALMEQSMPEREAVLQALFNFSVDHRPRYLCMEAGVEERLPSALAIQPMSCSDDSDGCRFRFGWLSASGICIGTVDTGRARKRALPDAYDMMDIGTKTLKHRLSEGRVDYPLDIVLTEYHFLRLFSSRLSAISLLDESNAFEDIFMGVPKVIGMCRDAASQLIWVGTESAMFLYRPNDETRHVWRHYLAKGKFAKAKKVANRMDDKRPFQLIIKREAEKFLADKNFVAAAESLAQSDEPFERVVLHLLSAGTGARNGLKRFLELKLGHLPLPARANEDKMRRDMLVLWLLDIQLAELAEHRRGVVTEGDECGGGVWRKASTPMVASSSTTAPLAAFSSAVSSGPSPQAVAPMAAEIGRLKEQLQCFLNRPSVFDAVSDNREAVYRMISNHVDLETQLLLARRLHDQPMVLKVLLLRGAHSEALDILTRETPRVAAELFYTHAADLALAEPHALVDALLRLQQQTPLDALKLLPAFQQCLDKRLPDRQALADALFAFLDNFSLTTAHAAFVDFSIHLYAVFRPRELLAHLQKCVGECRPSASVLSAVSVPSAAARRAQFDVAHALRICAENALHECSVFLLCMEHLYEEATRLALRHVGLVCAKECARRLDAELNAFSDGAEHLSSPLLALEPNTDGGGGDALVQLQLGQPHQLQETRKHVWLEIAKNVIANGAAPVEECLKLFKESHGAVRVQDVLAYFPEFHTIEHLREPICECLKQYANQIQKIQGEIREVTTMAEELRAETVKARANFMVVRASDCCAVCRGILLSKPFIAFVCRHFFHRDCLEDKVKASSAEFGQLKREQRLLTKEVELLEAAAAAATTSTGAAAGGGGDSGRTQILQALTGKRRTVTISEQQQKKKDDATKLALSKKRLDEVCERLRDLLHGDCPFCGMDTIESVDAPFFDAETYGDLLQQWLP</sequence>
<dbReference type="AlphaFoldDB" id="A0A914I677"/>
<keyword evidence="8" id="KW-0732">Signal</keyword>
<evidence type="ECO:0000256" key="4">
    <source>
        <dbReference type="ARBA" id="ARBA00022771"/>
    </source>
</evidence>
<evidence type="ECO:0000259" key="10">
    <source>
        <dbReference type="Pfam" id="PF26148"/>
    </source>
</evidence>
<feature type="signal peptide" evidence="8">
    <location>
        <begin position="1"/>
        <end position="15"/>
    </location>
</feature>
<evidence type="ECO:0000313" key="11">
    <source>
        <dbReference type="Proteomes" id="UP000887572"/>
    </source>
</evidence>
<dbReference type="GO" id="GO:0031902">
    <property type="term" value="C:late endosome membrane"/>
    <property type="evidence" value="ECO:0007669"/>
    <property type="project" value="UniProtKB-SubCell"/>
</dbReference>